<accession>T1HGQ9</accession>
<dbReference type="FunFam" id="3.40.50.300:FF:000307">
    <property type="entry name" value="Phosphoribulokinase"/>
    <property type="match status" value="1"/>
</dbReference>
<dbReference type="GO" id="GO:0030170">
    <property type="term" value="F:pyridoxal phosphate binding"/>
    <property type="evidence" value="ECO:0007669"/>
    <property type="project" value="InterPro"/>
</dbReference>
<protein>
    <recommendedName>
        <fullName evidence="5">Phosphoribulokinase, chloroplastic</fullName>
        <ecNumber evidence="4">2.7.1.19</ecNumber>
    </recommendedName>
</protein>
<comment type="catalytic activity">
    <reaction evidence="13">
        <text>D-ribulose 5-phosphate + ATP = D-ribulose 1,5-bisphosphate + ADP + H(+)</text>
        <dbReference type="Rhea" id="RHEA:19365"/>
        <dbReference type="ChEBI" id="CHEBI:15378"/>
        <dbReference type="ChEBI" id="CHEBI:30616"/>
        <dbReference type="ChEBI" id="CHEBI:57870"/>
        <dbReference type="ChEBI" id="CHEBI:58121"/>
        <dbReference type="ChEBI" id="CHEBI:456216"/>
        <dbReference type="EC" id="2.7.1.19"/>
    </reaction>
</comment>
<dbReference type="STRING" id="13249.T1HGQ9"/>
<dbReference type="PANTHER" id="PTHR11986">
    <property type="entry name" value="AMINOTRANSFERASE CLASS III"/>
    <property type="match status" value="1"/>
</dbReference>
<keyword evidence="6" id="KW-0055">Arginine biosynthesis</keyword>
<comment type="similarity">
    <text evidence="2 14">Belongs to the class-III pyridoxal-phosphate-dependent aminotransferase family.</text>
</comment>
<dbReference type="GO" id="GO:0042802">
    <property type="term" value="F:identical protein binding"/>
    <property type="evidence" value="ECO:0007669"/>
    <property type="project" value="TreeGrafter"/>
</dbReference>
<dbReference type="SUPFAM" id="SSF53383">
    <property type="entry name" value="PLP-dependent transferases"/>
    <property type="match status" value="1"/>
</dbReference>
<dbReference type="EC" id="2.7.1.19" evidence="4"/>
<comment type="similarity">
    <text evidence="3">Belongs to the phosphoribulokinase family.</text>
</comment>
<keyword evidence="7" id="KW-0808">Transferase</keyword>
<dbReference type="InParanoid" id="T1HGQ9"/>
<dbReference type="PANTHER" id="PTHR11986:SF122">
    <property type="entry name" value="ACETYLORNITHINE_SUCCINYLDIAMINOPIMELATE AMINOTRANSFERASE"/>
    <property type="match status" value="1"/>
</dbReference>
<dbReference type="HOGENOM" id="CLU_588742_0_0_1"/>
<dbReference type="Pfam" id="PF00485">
    <property type="entry name" value="PRK"/>
    <property type="match status" value="1"/>
</dbReference>
<dbReference type="InterPro" id="IPR027417">
    <property type="entry name" value="P-loop_NTPase"/>
</dbReference>
<organism evidence="17 18">
    <name type="scientific">Rhodnius prolixus</name>
    <name type="common">Triatomid bug</name>
    <dbReference type="NCBI Taxonomy" id="13249"/>
    <lineage>
        <taxon>Eukaryota</taxon>
        <taxon>Metazoa</taxon>
        <taxon>Ecdysozoa</taxon>
        <taxon>Arthropoda</taxon>
        <taxon>Hexapoda</taxon>
        <taxon>Insecta</taxon>
        <taxon>Pterygota</taxon>
        <taxon>Neoptera</taxon>
        <taxon>Paraneoptera</taxon>
        <taxon>Hemiptera</taxon>
        <taxon>Heteroptera</taxon>
        <taxon>Panheteroptera</taxon>
        <taxon>Cimicomorpha</taxon>
        <taxon>Reduviidae</taxon>
        <taxon>Triatominae</taxon>
        <taxon>Rhodnius</taxon>
    </lineage>
</organism>
<dbReference type="PROSITE" id="PS00567">
    <property type="entry name" value="PHOSPHORIBULOKINASE"/>
    <property type="match status" value="1"/>
</dbReference>
<evidence type="ECO:0000256" key="2">
    <source>
        <dbReference type="ARBA" id="ARBA00008954"/>
    </source>
</evidence>
<dbReference type="Gene3D" id="3.40.50.300">
    <property type="entry name" value="P-loop containing nucleotide triphosphate hydrolases"/>
    <property type="match status" value="1"/>
</dbReference>
<dbReference type="SUPFAM" id="SSF52317">
    <property type="entry name" value="Class I glutamine amidotransferase-like"/>
    <property type="match status" value="1"/>
</dbReference>
<dbReference type="GO" id="GO:0006526">
    <property type="term" value="P:L-arginine biosynthetic process"/>
    <property type="evidence" value="ECO:0007669"/>
    <property type="project" value="UniProtKB-KW"/>
</dbReference>
<evidence type="ECO:0000256" key="4">
    <source>
        <dbReference type="ARBA" id="ARBA00012042"/>
    </source>
</evidence>
<sequence length="465" mass="51847">MSQQHPIIAVTDSSGAGTTTTSLEFRKIFQQLQIKAASLEGDSFHRYTRPEMDMAIRKAKDLGRHISYFGPEANDFSLLEQAFIEYGRNGTGKTRKYLHTYDEAIPYNQVPGTFTPWEPMQHPTDMLFYEGLHGAVVTDQYDVAQHVDLLVGVVPIVNLEWIQKLVRDINERGHSREAVMDSVVRSMEDYITYITPQFSRTHINFQRVPTIDTSNPFAAKAIPSLDESFVVIHFQGVEHIDYPYLLAMLQEVLVKRNDALTLADIEALAPTHLVISPGPCAPDDAGISLAAIRHFAGKLPILGVCLGHQQCGRKQMTTDSKAVTRATHDKVILPVYAPAQFVPVKGKGSRVWDQQGREYIDFAGGVAVTALGHCHPALVAALKQQGETLWHTSNIFTNEPALRLASKLIDATFAERVFFVNSGAEANEAAFKLARHYAIKRHSPYKTKIIAFYNAFHGRTLFTVS</sequence>
<dbReference type="SUPFAM" id="SSF52540">
    <property type="entry name" value="P-loop containing nucleoside triphosphate hydrolases"/>
    <property type="match status" value="1"/>
</dbReference>
<dbReference type="eggNOG" id="KOG1401">
    <property type="taxonomic scope" value="Eukaryota"/>
</dbReference>
<keyword evidence="18" id="KW-1185">Reference proteome</keyword>
<evidence type="ECO:0000256" key="12">
    <source>
        <dbReference type="ARBA" id="ARBA00022962"/>
    </source>
</evidence>
<keyword evidence="12" id="KW-0315">Glutamine amidotransferase</keyword>
<dbReference type="VEuPathDB" id="VectorBase:RPRC003232"/>
<keyword evidence="9" id="KW-0418">Kinase</keyword>
<dbReference type="GO" id="GO:0005975">
    <property type="term" value="P:carbohydrate metabolic process"/>
    <property type="evidence" value="ECO:0007669"/>
    <property type="project" value="InterPro"/>
</dbReference>
<dbReference type="EMBL" id="ACPB03025972">
    <property type="status" value="NOT_ANNOTATED_CDS"/>
    <property type="molecule type" value="Genomic_DNA"/>
</dbReference>
<dbReference type="Pfam" id="PF00117">
    <property type="entry name" value="GATase"/>
    <property type="match status" value="1"/>
</dbReference>
<evidence type="ECO:0000313" key="17">
    <source>
        <dbReference type="EnsemblMetazoa" id="RPRC003232-PA"/>
    </source>
</evidence>
<proteinExistence type="inferred from homology"/>
<dbReference type="GO" id="GO:0008974">
    <property type="term" value="F:phosphoribulokinase activity"/>
    <property type="evidence" value="ECO:0007669"/>
    <property type="project" value="UniProtKB-EC"/>
</dbReference>
<dbReference type="InterPro" id="IPR006082">
    <property type="entry name" value="PRK"/>
</dbReference>
<dbReference type="GO" id="GO:0008483">
    <property type="term" value="F:transaminase activity"/>
    <property type="evidence" value="ECO:0007669"/>
    <property type="project" value="InterPro"/>
</dbReference>
<dbReference type="InterPro" id="IPR015422">
    <property type="entry name" value="PyrdxlP-dep_Trfase_small"/>
</dbReference>
<dbReference type="Proteomes" id="UP000015103">
    <property type="component" value="Unassembled WGS sequence"/>
</dbReference>
<evidence type="ECO:0000256" key="3">
    <source>
        <dbReference type="ARBA" id="ARBA00009719"/>
    </source>
</evidence>
<comment type="cofactor">
    <cofactor evidence="1">
        <name>pyridoxal 5'-phosphate</name>
        <dbReference type="ChEBI" id="CHEBI:597326"/>
    </cofactor>
</comment>
<dbReference type="AlphaFoldDB" id="T1HGQ9"/>
<dbReference type="InterPro" id="IPR050103">
    <property type="entry name" value="Class-III_PLP-dep_AT"/>
</dbReference>
<dbReference type="EnsemblMetazoa" id="RPRC003232-RA">
    <property type="protein sequence ID" value="RPRC003232-PA"/>
    <property type="gene ID" value="RPRC003232"/>
</dbReference>
<dbReference type="UniPathway" id="UPA00116"/>
<keyword evidence="11 14" id="KW-0663">Pyridoxal phosphate</keyword>
<dbReference type="InterPro" id="IPR015421">
    <property type="entry name" value="PyrdxlP-dep_Trfase_major"/>
</dbReference>
<evidence type="ECO:0000256" key="7">
    <source>
        <dbReference type="ARBA" id="ARBA00022679"/>
    </source>
</evidence>
<dbReference type="NCBIfam" id="NF011997">
    <property type="entry name" value="PRK15453.1"/>
    <property type="match status" value="1"/>
</dbReference>
<evidence type="ECO:0000256" key="10">
    <source>
        <dbReference type="ARBA" id="ARBA00022840"/>
    </source>
</evidence>
<keyword evidence="8" id="KW-0547">Nucleotide-binding</keyword>
<keyword evidence="10" id="KW-0067">ATP-binding</keyword>
<dbReference type="InterPro" id="IPR029062">
    <property type="entry name" value="Class_I_gatase-like"/>
</dbReference>
<reference evidence="17" key="1">
    <citation type="submission" date="2015-05" db="UniProtKB">
        <authorList>
            <consortium name="EnsemblMetazoa"/>
        </authorList>
    </citation>
    <scope>IDENTIFICATION</scope>
</reference>
<evidence type="ECO:0000259" key="16">
    <source>
        <dbReference type="Pfam" id="PF00485"/>
    </source>
</evidence>
<evidence type="ECO:0000256" key="5">
    <source>
        <dbReference type="ARBA" id="ARBA00017837"/>
    </source>
</evidence>
<dbReference type="PRINTS" id="PR00478">
    <property type="entry name" value="PHRIBLKINASE"/>
</dbReference>
<evidence type="ECO:0000256" key="8">
    <source>
        <dbReference type="ARBA" id="ARBA00022741"/>
    </source>
</evidence>
<dbReference type="GO" id="GO:0005524">
    <property type="term" value="F:ATP binding"/>
    <property type="evidence" value="ECO:0007669"/>
    <property type="project" value="UniProtKB-KW"/>
</dbReference>
<evidence type="ECO:0000313" key="18">
    <source>
        <dbReference type="Proteomes" id="UP000015103"/>
    </source>
</evidence>
<evidence type="ECO:0000256" key="13">
    <source>
        <dbReference type="ARBA" id="ARBA00047663"/>
    </source>
</evidence>
<feature type="domain" description="Glutamine amidotransferase" evidence="15">
    <location>
        <begin position="250"/>
        <end position="313"/>
    </location>
</feature>
<dbReference type="InterPro" id="IPR006083">
    <property type="entry name" value="PRK/URK"/>
</dbReference>
<dbReference type="InterPro" id="IPR015424">
    <property type="entry name" value="PyrdxlP-dep_Trfase"/>
</dbReference>
<dbReference type="Gene3D" id="3.40.640.10">
    <property type="entry name" value="Type I PLP-dependent aspartate aminotransferase-like (Major domain)"/>
    <property type="match status" value="1"/>
</dbReference>
<evidence type="ECO:0000259" key="15">
    <source>
        <dbReference type="Pfam" id="PF00117"/>
    </source>
</evidence>
<evidence type="ECO:0000256" key="9">
    <source>
        <dbReference type="ARBA" id="ARBA00022777"/>
    </source>
</evidence>
<evidence type="ECO:0000256" key="6">
    <source>
        <dbReference type="ARBA" id="ARBA00022571"/>
    </source>
</evidence>
<feature type="domain" description="Phosphoribulokinase/uridine kinase" evidence="16">
    <location>
        <begin position="7"/>
        <end position="214"/>
    </location>
</feature>
<keyword evidence="6" id="KW-0028">Amino-acid biosynthesis</keyword>
<dbReference type="EMBL" id="ACPB03025973">
    <property type="status" value="NOT_ANNOTATED_CDS"/>
    <property type="molecule type" value="Genomic_DNA"/>
</dbReference>
<evidence type="ECO:0000256" key="11">
    <source>
        <dbReference type="ARBA" id="ARBA00022898"/>
    </source>
</evidence>
<dbReference type="eggNOG" id="KOG0026">
    <property type="taxonomic scope" value="Eukaryota"/>
</dbReference>
<evidence type="ECO:0000256" key="1">
    <source>
        <dbReference type="ARBA" id="ARBA00001933"/>
    </source>
</evidence>
<dbReference type="InterPro" id="IPR005814">
    <property type="entry name" value="Aminotrans_3"/>
</dbReference>
<dbReference type="Pfam" id="PF00202">
    <property type="entry name" value="Aminotran_3"/>
    <property type="match status" value="1"/>
</dbReference>
<dbReference type="Gene3D" id="3.90.1150.10">
    <property type="entry name" value="Aspartate Aminotransferase, domain 1"/>
    <property type="match status" value="1"/>
</dbReference>
<evidence type="ECO:0000256" key="14">
    <source>
        <dbReference type="RuleBase" id="RU003560"/>
    </source>
</evidence>
<dbReference type="InterPro" id="IPR017926">
    <property type="entry name" value="GATASE"/>
</dbReference>
<name>T1HGQ9_RHOPR</name>